<dbReference type="Proteomes" id="UP000027936">
    <property type="component" value="Unassembled WGS sequence"/>
</dbReference>
<evidence type="ECO:0000259" key="10">
    <source>
        <dbReference type="PROSITE" id="PS50109"/>
    </source>
</evidence>
<accession>A0A072NHC9</accession>
<evidence type="ECO:0000256" key="1">
    <source>
        <dbReference type="ARBA" id="ARBA00000085"/>
    </source>
</evidence>
<evidence type="ECO:0000256" key="6">
    <source>
        <dbReference type="ARBA" id="ARBA00022777"/>
    </source>
</evidence>
<proteinExistence type="predicted"/>
<comment type="catalytic activity">
    <reaction evidence="1">
        <text>ATP + protein L-histidine = ADP + protein N-phospho-L-histidine.</text>
        <dbReference type="EC" id="2.7.13.3"/>
    </reaction>
</comment>
<dbReference type="InterPro" id="IPR004358">
    <property type="entry name" value="Sig_transdc_His_kin-like_C"/>
</dbReference>
<evidence type="ECO:0000256" key="4">
    <source>
        <dbReference type="ARBA" id="ARBA00022679"/>
    </source>
</evidence>
<dbReference type="EC" id="2.7.13.3" evidence="2"/>
<keyword evidence="9" id="KW-0812">Transmembrane</keyword>
<protein>
    <recommendedName>
        <fullName evidence="2">histidine kinase</fullName>
        <ecNumber evidence="2">2.7.13.3</ecNumber>
    </recommendedName>
</protein>
<gene>
    <name evidence="11" type="ORF">M670_04481</name>
</gene>
<dbReference type="AlphaFoldDB" id="A0A072NHC9"/>
<evidence type="ECO:0000256" key="8">
    <source>
        <dbReference type="ARBA" id="ARBA00023012"/>
    </source>
</evidence>
<name>A0A072NHC9_SCHAZ</name>
<feature type="transmembrane region" description="Helical" evidence="9">
    <location>
        <begin position="57"/>
        <end position="78"/>
    </location>
</feature>
<dbReference type="EMBL" id="JJRY01000029">
    <property type="protein sequence ID" value="KEF36323.1"/>
    <property type="molecule type" value="Genomic_DNA"/>
</dbReference>
<keyword evidence="9" id="KW-1133">Transmembrane helix</keyword>
<dbReference type="GO" id="GO:0005524">
    <property type="term" value="F:ATP binding"/>
    <property type="evidence" value="ECO:0007669"/>
    <property type="project" value="UniProtKB-KW"/>
</dbReference>
<dbReference type="PROSITE" id="PS50109">
    <property type="entry name" value="HIS_KIN"/>
    <property type="match status" value="1"/>
</dbReference>
<dbReference type="InterPro" id="IPR003594">
    <property type="entry name" value="HATPase_dom"/>
</dbReference>
<keyword evidence="8" id="KW-0902">Two-component regulatory system</keyword>
<dbReference type="PATRIC" id="fig|1348973.3.peg.4353"/>
<feature type="transmembrane region" description="Helical" evidence="9">
    <location>
        <begin position="33"/>
        <end position="50"/>
    </location>
</feature>
<dbReference type="PANTHER" id="PTHR43547">
    <property type="entry name" value="TWO-COMPONENT HISTIDINE KINASE"/>
    <property type="match status" value="1"/>
</dbReference>
<keyword evidence="5" id="KW-0547">Nucleotide-binding</keyword>
<dbReference type="SUPFAM" id="SSF55874">
    <property type="entry name" value="ATPase domain of HSP90 chaperone/DNA topoisomerase II/histidine kinase"/>
    <property type="match status" value="1"/>
</dbReference>
<evidence type="ECO:0000256" key="2">
    <source>
        <dbReference type="ARBA" id="ARBA00012438"/>
    </source>
</evidence>
<evidence type="ECO:0000256" key="3">
    <source>
        <dbReference type="ARBA" id="ARBA00022553"/>
    </source>
</evidence>
<keyword evidence="4 11" id="KW-0808">Transferase</keyword>
<keyword evidence="3" id="KW-0597">Phosphoprotein</keyword>
<comment type="caution">
    <text evidence="11">The sequence shown here is derived from an EMBL/GenBank/DDBJ whole genome shotgun (WGS) entry which is preliminary data.</text>
</comment>
<evidence type="ECO:0000313" key="11">
    <source>
        <dbReference type="EMBL" id="KEF36323.1"/>
    </source>
</evidence>
<dbReference type="Pfam" id="PF02518">
    <property type="entry name" value="HATPase_c"/>
    <property type="match status" value="1"/>
</dbReference>
<dbReference type="PANTHER" id="PTHR43547:SF2">
    <property type="entry name" value="HYBRID SIGNAL TRANSDUCTION HISTIDINE KINASE C"/>
    <property type="match status" value="1"/>
</dbReference>
<keyword evidence="9" id="KW-0472">Membrane</keyword>
<dbReference type="OrthoDB" id="1674512at2"/>
<evidence type="ECO:0000256" key="5">
    <source>
        <dbReference type="ARBA" id="ARBA00022741"/>
    </source>
</evidence>
<dbReference type="Gene3D" id="3.30.565.10">
    <property type="entry name" value="Histidine kinase-like ATPase, C-terminal domain"/>
    <property type="match status" value="1"/>
</dbReference>
<sequence length="429" mass="49061">MKYTQMREKLLIYLFMIISVPLAGEFKFYPFEGDLRVSLGTPVFFLLLLWSKKTHPVLSGFLVGSAVVSFRLLLASLTINDVVWNEIIPLHFPVFFYYLTFACLFHLLRVKAFYDKPLLIGILGVFIEIVSSVMEISFRSIFSNNPLTLYSFALIGIIAVFRSFFVLGFFNILILRDAKLAEEVQRKRNEQLLMHISNLYVEMVQLKKSMKNAEEVTRACYGLYREMKEQDEKNPYTTSVLAIAGQVHEMKKDNQRVHAGLSRLMEKEQLDDFMKIKEIIDIVVTTNERYGQMLEKNISIEVEIEDSSQLYHTFILLSIINNLVSNAVEACIEAVAIRIEISKIEDMLVMKISDNGPGISERHRDLIFEAGFTTKYNESGVASNGIGLTYVKDVVEHLNGSIELQQLEGEIKTSFIVQLPIEQLTESGE</sequence>
<organism evidence="11 12">
    <name type="scientific">Schinkia azotoformans MEV2011</name>
    <dbReference type="NCBI Taxonomy" id="1348973"/>
    <lineage>
        <taxon>Bacteria</taxon>
        <taxon>Bacillati</taxon>
        <taxon>Bacillota</taxon>
        <taxon>Bacilli</taxon>
        <taxon>Bacillales</taxon>
        <taxon>Bacillaceae</taxon>
        <taxon>Calidifontibacillus/Schinkia group</taxon>
        <taxon>Schinkia</taxon>
    </lineage>
</organism>
<dbReference type="InterPro" id="IPR036890">
    <property type="entry name" value="HATPase_C_sf"/>
</dbReference>
<dbReference type="RefSeq" id="WP_051678347.1">
    <property type="nucleotide sequence ID" value="NZ_JJRY01000029.1"/>
</dbReference>
<dbReference type="GO" id="GO:0000155">
    <property type="term" value="F:phosphorelay sensor kinase activity"/>
    <property type="evidence" value="ECO:0007669"/>
    <property type="project" value="TreeGrafter"/>
</dbReference>
<evidence type="ECO:0000313" key="12">
    <source>
        <dbReference type="Proteomes" id="UP000027936"/>
    </source>
</evidence>
<dbReference type="SMART" id="SM00387">
    <property type="entry name" value="HATPase_c"/>
    <property type="match status" value="1"/>
</dbReference>
<evidence type="ECO:0000256" key="7">
    <source>
        <dbReference type="ARBA" id="ARBA00022840"/>
    </source>
</evidence>
<keyword evidence="6 11" id="KW-0418">Kinase</keyword>
<dbReference type="PRINTS" id="PR00344">
    <property type="entry name" value="BCTRLSENSOR"/>
</dbReference>
<feature type="transmembrane region" description="Helical" evidence="9">
    <location>
        <begin position="90"/>
        <end position="108"/>
    </location>
</feature>
<keyword evidence="7" id="KW-0067">ATP-binding</keyword>
<feature type="domain" description="Histidine kinase" evidence="10">
    <location>
        <begin position="261"/>
        <end position="423"/>
    </location>
</feature>
<feature type="transmembrane region" description="Helical" evidence="9">
    <location>
        <begin position="148"/>
        <end position="175"/>
    </location>
</feature>
<feature type="transmembrane region" description="Helical" evidence="9">
    <location>
        <begin position="120"/>
        <end position="142"/>
    </location>
</feature>
<reference evidence="11 12" key="1">
    <citation type="submission" date="2014-04" db="EMBL/GenBank/DDBJ databases">
        <title>Draft genome sequence of Bacillus azotoformans MEV2011, a (co-) denitrifying strain unable to grow in the presence of oxygen.</title>
        <authorList>
            <person name="Nielsen M."/>
            <person name="Schreiber L."/>
            <person name="Finster K."/>
            <person name="Schramm A."/>
        </authorList>
    </citation>
    <scope>NUCLEOTIDE SEQUENCE [LARGE SCALE GENOMIC DNA]</scope>
    <source>
        <strain evidence="11 12">MEV2011</strain>
    </source>
</reference>
<dbReference type="InterPro" id="IPR005467">
    <property type="entry name" value="His_kinase_dom"/>
</dbReference>
<evidence type="ECO:0000256" key="9">
    <source>
        <dbReference type="SAM" id="Phobius"/>
    </source>
</evidence>